<dbReference type="VEuPathDB" id="ToxoDB:BESB_050090"/>
<feature type="transmembrane region" description="Helical" evidence="1">
    <location>
        <begin position="35"/>
        <end position="55"/>
    </location>
</feature>
<dbReference type="InterPro" id="IPR007226">
    <property type="entry name" value="SRS_dom"/>
</dbReference>
<dbReference type="Proteomes" id="UP000224006">
    <property type="component" value="Chromosome III"/>
</dbReference>
<dbReference type="EMBL" id="NWUJ01000003">
    <property type="protein sequence ID" value="PFH36817.1"/>
    <property type="molecule type" value="Genomic_DNA"/>
</dbReference>
<keyword evidence="1" id="KW-1133">Transmembrane helix</keyword>
<gene>
    <name evidence="3" type="ORF">BESB_050090</name>
</gene>
<keyword evidence="1" id="KW-0812">Transmembrane</keyword>
<evidence type="ECO:0000313" key="3">
    <source>
        <dbReference type="EMBL" id="PFH36817.1"/>
    </source>
</evidence>
<keyword evidence="1" id="KW-0472">Membrane</keyword>
<evidence type="ECO:0000259" key="2">
    <source>
        <dbReference type="Pfam" id="PF04092"/>
    </source>
</evidence>
<evidence type="ECO:0000313" key="4">
    <source>
        <dbReference type="Proteomes" id="UP000224006"/>
    </source>
</evidence>
<feature type="domain" description="SRS" evidence="2">
    <location>
        <begin position="228"/>
        <end position="356"/>
    </location>
</feature>
<proteinExistence type="predicted"/>
<dbReference type="OrthoDB" id="10693409at2759"/>
<evidence type="ECO:0000256" key="1">
    <source>
        <dbReference type="SAM" id="Phobius"/>
    </source>
</evidence>
<dbReference type="InterPro" id="IPR036755">
    <property type="entry name" value="SRS_dom_sf"/>
</dbReference>
<accession>A0A2A9MM51</accession>
<dbReference type="RefSeq" id="XP_029220826.1">
    <property type="nucleotide sequence ID" value="XM_029363460.1"/>
</dbReference>
<reference evidence="3 4" key="1">
    <citation type="submission" date="2017-09" db="EMBL/GenBank/DDBJ databases">
        <title>Genome sequencing of Besnoitia besnoiti strain Bb-Ger1.</title>
        <authorList>
            <person name="Schares G."/>
            <person name="Venepally P."/>
            <person name="Lorenzi H.A."/>
        </authorList>
    </citation>
    <scope>NUCLEOTIDE SEQUENCE [LARGE SCALE GENOMIC DNA]</scope>
    <source>
        <strain evidence="3 4">Bb-Ger1</strain>
    </source>
</reference>
<dbReference type="AlphaFoldDB" id="A0A2A9MM51"/>
<sequence length="393" mass="42011">MNLLPTARWCACNPSGFSREVCRAGHRKMWQRAHAAQSVLTLSVLLSVFFHAVFLDTLPALAELKETRSRCEEGTNMTKCSCQVEANQTTATLRTTMSQQKAVFHLLCESSMQYAPDKLEGSTVCPAETRSLLECKTEGNSRAAVDPAGTTKPVEIQTFLSEADPKVSWETPEAGENNTRTLSIPQQLFPYVDGEFVVGCLDSSNNKATCQVTVALAARESATEGHKALCAYGEASNKKHQSITLSPANNSFALVCGDKGEIVQKDYKSSYCPVGDGMEAATTCKGDYKTILPEYEQAWWGGDDGKSFTLTIPKEKFPENEATLMIQCQKKSDKLGSKSGTPGTSKPSVCTVHVTIEGTGKASSSPPSASLGATGLCVLLVLAGATSAGSGYI</sequence>
<feature type="domain" description="SRS" evidence="2">
    <location>
        <begin position="76"/>
        <end position="214"/>
    </location>
</feature>
<dbReference type="GO" id="GO:0016020">
    <property type="term" value="C:membrane"/>
    <property type="evidence" value="ECO:0007669"/>
    <property type="project" value="InterPro"/>
</dbReference>
<protein>
    <submittedName>
        <fullName evidence="3">SAG-related sequence</fullName>
    </submittedName>
</protein>
<name>A0A2A9MM51_BESBE</name>
<organism evidence="3 4">
    <name type="scientific">Besnoitia besnoiti</name>
    <name type="common">Apicomplexan protozoan</name>
    <dbReference type="NCBI Taxonomy" id="94643"/>
    <lineage>
        <taxon>Eukaryota</taxon>
        <taxon>Sar</taxon>
        <taxon>Alveolata</taxon>
        <taxon>Apicomplexa</taxon>
        <taxon>Conoidasida</taxon>
        <taxon>Coccidia</taxon>
        <taxon>Eucoccidiorida</taxon>
        <taxon>Eimeriorina</taxon>
        <taxon>Sarcocystidae</taxon>
        <taxon>Besnoitia</taxon>
    </lineage>
</organism>
<dbReference type="SUPFAM" id="SSF74877">
    <property type="entry name" value="Major surface antigen p30, SAG1"/>
    <property type="match status" value="2"/>
</dbReference>
<keyword evidence="4" id="KW-1185">Reference proteome</keyword>
<dbReference type="KEGG" id="bbes:BESB_050090"/>
<dbReference type="PRINTS" id="PR01801">
    <property type="entry name" value="SURFCEANTIGN"/>
</dbReference>
<dbReference type="Pfam" id="PF04092">
    <property type="entry name" value="SAG"/>
    <property type="match status" value="2"/>
</dbReference>
<dbReference type="Gene3D" id="2.60.40.1320">
    <property type="entry name" value="SRS domain"/>
    <property type="match status" value="2"/>
</dbReference>
<dbReference type="GeneID" id="40309939"/>
<dbReference type="InterPro" id="IPR028352">
    <property type="entry name" value="Surface_antig_SAG1"/>
</dbReference>
<comment type="caution">
    <text evidence="3">The sequence shown here is derived from an EMBL/GenBank/DDBJ whole genome shotgun (WGS) entry which is preliminary data.</text>
</comment>